<dbReference type="EMBL" id="JAINUF010000006">
    <property type="protein sequence ID" value="KAJ8357021.1"/>
    <property type="molecule type" value="Genomic_DNA"/>
</dbReference>
<proteinExistence type="predicted"/>
<keyword evidence="3" id="KW-1185">Reference proteome</keyword>
<name>A0A9Q1FF07_SYNKA</name>
<evidence type="ECO:0000313" key="3">
    <source>
        <dbReference type="Proteomes" id="UP001152622"/>
    </source>
</evidence>
<evidence type="ECO:0000256" key="1">
    <source>
        <dbReference type="SAM" id="MobiDB-lite"/>
    </source>
</evidence>
<feature type="region of interest" description="Disordered" evidence="1">
    <location>
        <begin position="53"/>
        <end position="100"/>
    </location>
</feature>
<gene>
    <name evidence="2" type="ORF">SKAU_G00198150</name>
</gene>
<protein>
    <submittedName>
        <fullName evidence="2">Uncharacterized protein</fullName>
    </submittedName>
</protein>
<accession>A0A9Q1FF07</accession>
<dbReference type="AlphaFoldDB" id="A0A9Q1FF07"/>
<organism evidence="2 3">
    <name type="scientific">Synaphobranchus kaupii</name>
    <name type="common">Kaup's arrowtooth eel</name>
    <dbReference type="NCBI Taxonomy" id="118154"/>
    <lineage>
        <taxon>Eukaryota</taxon>
        <taxon>Metazoa</taxon>
        <taxon>Chordata</taxon>
        <taxon>Craniata</taxon>
        <taxon>Vertebrata</taxon>
        <taxon>Euteleostomi</taxon>
        <taxon>Actinopterygii</taxon>
        <taxon>Neopterygii</taxon>
        <taxon>Teleostei</taxon>
        <taxon>Anguilliformes</taxon>
        <taxon>Synaphobranchidae</taxon>
        <taxon>Synaphobranchus</taxon>
    </lineage>
</organism>
<evidence type="ECO:0000313" key="2">
    <source>
        <dbReference type="EMBL" id="KAJ8357021.1"/>
    </source>
</evidence>
<reference evidence="2" key="1">
    <citation type="journal article" date="2023" name="Science">
        <title>Genome structures resolve the early diversification of teleost fishes.</title>
        <authorList>
            <person name="Parey E."/>
            <person name="Louis A."/>
            <person name="Montfort J."/>
            <person name="Bouchez O."/>
            <person name="Roques C."/>
            <person name="Iampietro C."/>
            <person name="Lluch J."/>
            <person name="Castinel A."/>
            <person name="Donnadieu C."/>
            <person name="Desvignes T."/>
            <person name="Floi Bucao C."/>
            <person name="Jouanno E."/>
            <person name="Wen M."/>
            <person name="Mejri S."/>
            <person name="Dirks R."/>
            <person name="Jansen H."/>
            <person name="Henkel C."/>
            <person name="Chen W.J."/>
            <person name="Zahm M."/>
            <person name="Cabau C."/>
            <person name="Klopp C."/>
            <person name="Thompson A.W."/>
            <person name="Robinson-Rechavi M."/>
            <person name="Braasch I."/>
            <person name="Lecointre G."/>
            <person name="Bobe J."/>
            <person name="Postlethwait J.H."/>
            <person name="Berthelot C."/>
            <person name="Roest Crollius H."/>
            <person name="Guiguen Y."/>
        </authorList>
    </citation>
    <scope>NUCLEOTIDE SEQUENCE</scope>
    <source>
        <strain evidence="2">WJC10195</strain>
    </source>
</reference>
<feature type="compositionally biased region" description="Pro residues" evidence="1">
    <location>
        <begin position="74"/>
        <end position="83"/>
    </location>
</feature>
<sequence length="155" mass="16671">MIGRHCEGHRTINQTGNGTTCCSLPSHGARWRGWSAEEHPKYAEEILPKVLRPYTAAKQDGTKPGLFSDGRRPTSPPRRPQLPHPAGSFPGGVSPLQPQAKAVTTVQAWPGAAFGPEVVARAAAGRLTEKQPLIPARIHKCLRAGALIRFTVSES</sequence>
<comment type="caution">
    <text evidence="2">The sequence shown here is derived from an EMBL/GenBank/DDBJ whole genome shotgun (WGS) entry which is preliminary data.</text>
</comment>
<dbReference type="Proteomes" id="UP001152622">
    <property type="component" value="Chromosome 6"/>
</dbReference>